<organism evidence="1 2">
    <name type="scientific">Skermanella cutis</name>
    <dbReference type="NCBI Taxonomy" id="2775420"/>
    <lineage>
        <taxon>Bacteria</taxon>
        <taxon>Pseudomonadati</taxon>
        <taxon>Pseudomonadota</taxon>
        <taxon>Alphaproteobacteria</taxon>
        <taxon>Rhodospirillales</taxon>
        <taxon>Azospirillaceae</taxon>
        <taxon>Skermanella</taxon>
    </lineage>
</organism>
<dbReference type="PROSITE" id="PS51257">
    <property type="entry name" value="PROKAR_LIPOPROTEIN"/>
    <property type="match status" value="1"/>
</dbReference>
<evidence type="ECO:0000313" key="2">
    <source>
        <dbReference type="Proteomes" id="UP000595197"/>
    </source>
</evidence>
<proteinExistence type="predicted"/>
<accession>A0ABX7BDY3</accession>
<protein>
    <recommendedName>
        <fullName evidence="3">Lipoprotein</fullName>
    </recommendedName>
</protein>
<evidence type="ECO:0000313" key="1">
    <source>
        <dbReference type="EMBL" id="QQP92608.1"/>
    </source>
</evidence>
<name>A0ABX7BDY3_9PROT</name>
<sequence>MFFGPDRNIGTLGRKARGALLAAIIPLMAACSGTGGQPPAAAEANAVPLACPRVTIPEETREVTRFRASGGRDLTDVMSRAAVLDYTGGCEYGRDGVTVNLNLVLGAERGPATRDTQGAYRYFVAITDPAGRIIAKREFDTTIDFSPNVGRGGSIEELQQQIPLAEGVSAASYGVVVGFQLDPAELEFNRNPQRSF</sequence>
<evidence type="ECO:0008006" key="3">
    <source>
        <dbReference type="Google" id="ProtNLM"/>
    </source>
</evidence>
<dbReference type="Proteomes" id="UP000595197">
    <property type="component" value="Chromosome"/>
</dbReference>
<keyword evidence="2" id="KW-1185">Reference proteome</keyword>
<gene>
    <name evidence="1" type="ORF">IGS68_24630</name>
</gene>
<dbReference type="EMBL" id="CP067420">
    <property type="protein sequence ID" value="QQP92608.1"/>
    <property type="molecule type" value="Genomic_DNA"/>
</dbReference>
<reference evidence="1" key="1">
    <citation type="submission" date="2021-02" db="EMBL/GenBank/DDBJ databases">
        <title>Skermanella TT6 skin isolate.</title>
        <authorList>
            <person name="Lee K."/>
            <person name="Ganzorig M."/>
        </authorList>
    </citation>
    <scope>NUCLEOTIDE SEQUENCE</scope>
    <source>
        <strain evidence="1">TT6</strain>
    </source>
</reference>